<dbReference type="RefSeq" id="WP_145377687.1">
    <property type="nucleotide sequence ID" value="NZ_CP036276.1"/>
</dbReference>
<dbReference type="Proteomes" id="UP000319383">
    <property type="component" value="Chromosome"/>
</dbReference>
<dbReference type="InterPro" id="IPR002372">
    <property type="entry name" value="PQQ_rpt_dom"/>
</dbReference>
<dbReference type="PANTHER" id="PTHR34512">
    <property type="entry name" value="CELL SURFACE PROTEIN"/>
    <property type="match status" value="1"/>
</dbReference>
<keyword evidence="1" id="KW-0732">Signal</keyword>
<gene>
    <name evidence="3" type="primary">qbdA</name>
    <name evidence="3" type="ORF">Mal52_37890</name>
</gene>
<accession>A0A517ZS25</accession>
<dbReference type="AlphaFoldDB" id="A0A517ZS25"/>
<sequence precursor="true">MLKTWSCVCAVLLILAVDVQAEEEWPQVLGPHRNGISAETDLLDKWPDEGPKEVWRMPGGVGMSGLAISRGRLLTMVQTDGKQRVICIDAATGKPIWSTPVAPEYRNGQGDGPRATPTIVGDQVFAFTGEGILVALKFSNGDILWSHNTLEEHGGQPADYGMACSPLVAAERVIVTIGAPQATVVAYDIKSGKPAWKAGTEETAGYSSPALLNVGGREQAVVFTGSSVIGIAAQDGADLWRYPYKTDYDCNIATPLSFKEQVFISAAENHGSVLLKLLPDGDRFRPTEVWASQGVKSVLRNEWQTSILMDGYLYGFDNVGSAGPVTHLTCVNAATGERVWRQTRFGKGNLIAGDGKLFISTIKGELVVIEASPQHYQEIGRTPLLGPTRQAPALCAGLLYLRDGREIVCVDVRTPK</sequence>
<evidence type="ECO:0000313" key="3">
    <source>
        <dbReference type="EMBL" id="QDU45296.1"/>
    </source>
</evidence>
<dbReference type="Gene3D" id="2.40.10.480">
    <property type="match status" value="1"/>
</dbReference>
<dbReference type="Pfam" id="PF13360">
    <property type="entry name" value="PQQ_2"/>
    <property type="match status" value="3"/>
</dbReference>
<feature type="signal peptide" evidence="1">
    <location>
        <begin position="1"/>
        <end position="21"/>
    </location>
</feature>
<feature type="domain" description="Pyrrolo-quinoline quinone repeat" evidence="2">
    <location>
        <begin position="327"/>
        <end position="406"/>
    </location>
</feature>
<dbReference type="KEGG" id="sdyn:Mal52_37890"/>
<proteinExistence type="predicted"/>
<protein>
    <submittedName>
        <fullName evidence="3">Quinohemoprotein alcohol dehydrogenase ADH IIB</fullName>
        <ecNumber evidence="3">1.1.9.1</ecNumber>
    </submittedName>
</protein>
<evidence type="ECO:0000256" key="1">
    <source>
        <dbReference type="SAM" id="SignalP"/>
    </source>
</evidence>
<dbReference type="Gene3D" id="2.130.10.10">
    <property type="entry name" value="YVTN repeat-like/Quinoprotein amine dehydrogenase"/>
    <property type="match status" value="1"/>
</dbReference>
<keyword evidence="4" id="KW-1185">Reference proteome</keyword>
<dbReference type="SUPFAM" id="SSF50998">
    <property type="entry name" value="Quinoprotein alcohol dehydrogenase-like"/>
    <property type="match status" value="1"/>
</dbReference>
<dbReference type="InterPro" id="IPR011047">
    <property type="entry name" value="Quinoprotein_ADH-like_sf"/>
</dbReference>
<organism evidence="3 4">
    <name type="scientific">Symmachiella dynata</name>
    <dbReference type="NCBI Taxonomy" id="2527995"/>
    <lineage>
        <taxon>Bacteria</taxon>
        <taxon>Pseudomonadati</taxon>
        <taxon>Planctomycetota</taxon>
        <taxon>Planctomycetia</taxon>
        <taxon>Planctomycetales</taxon>
        <taxon>Planctomycetaceae</taxon>
        <taxon>Symmachiella</taxon>
    </lineage>
</organism>
<reference evidence="3 4" key="1">
    <citation type="submission" date="2019-02" db="EMBL/GenBank/DDBJ databases">
        <title>Deep-cultivation of Planctomycetes and their phenomic and genomic characterization uncovers novel biology.</title>
        <authorList>
            <person name="Wiegand S."/>
            <person name="Jogler M."/>
            <person name="Boedeker C."/>
            <person name="Pinto D."/>
            <person name="Vollmers J."/>
            <person name="Rivas-Marin E."/>
            <person name="Kohn T."/>
            <person name="Peeters S.H."/>
            <person name="Heuer A."/>
            <person name="Rast P."/>
            <person name="Oberbeckmann S."/>
            <person name="Bunk B."/>
            <person name="Jeske O."/>
            <person name="Meyerdierks A."/>
            <person name="Storesund J.E."/>
            <person name="Kallscheuer N."/>
            <person name="Luecker S."/>
            <person name="Lage O.M."/>
            <person name="Pohl T."/>
            <person name="Merkel B.J."/>
            <person name="Hornburger P."/>
            <person name="Mueller R.-W."/>
            <person name="Bruemmer F."/>
            <person name="Labrenz M."/>
            <person name="Spormann A.M."/>
            <person name="Op den Camp H."/>
            <person name="Overmann J."/>
            <person name="Amann R."/>
            <person name="Jetten M.S.M."/>
            <person name="Mascher T."/>
            <person name="Medema M.H."/>
            <person name="Devos D.P."/>
            <person name="Kaster A.-K."/>
            <person name="Ovreas L."/>
            <person name="Rohde M."/>
            <person name="Galperin M.Y."/>
            <person name="Jogler C."/>
        </authorList>
    </citation>
    <scope>NUCLEOTIDE SEQUENCE [LARGE SCALE GENOMIC DNA]</scope>
    <source>
        <strain evidence="3 4">Mal52</strain>
    </source>
</reference>
<dbReference type="GO" id="GO:0016491">
    <property type="term" value="F:oxidoreductase activity"/>
    <property type="evidence" value="ECO:0007669"/>
    <property type="project" value="UniProtKB-KW"/>
</dbReference>
<dbReference type="PANTHER" id="PTHR34512:SF30">
    <property type="entry name" value="OUTER MEMBRANE PROTEIN ASSEMBLY FACTOR BAMB"/>
    <property type="match status" value="1"/>
</dbReference>
<feature type="domain" description="Pyrrolo-quinoline quinone repeat" evidence="2">
    <location>
        <begin position="164"/>
        <end position="269"/>
    </location>
</feature>
<evidence type="ECO:0000259" key="2">
    <source>
        <dbReference type="Pfam" id="PF13360"/>
    </source>
</evidence>
<feature type="chain" id="PRO_5021938869" evidence="1">
    <location>
        <begin position="22"/>
        <end position="416"/>
    </location>
</feature>
<dbReference type="SMART" id="SM00564">
    <property type="entry name" value="PQQ"/>
    <property type="match status" value="3"/>
</dbReference>
<keyword evidence="3" id="KW-0560">Oxidoreductase</keyword>
<evidence type="ECO:0000313" key="4">
    <source>
        <dbReference type="Proteomes" id="UP000319383"/>
    </source>
</evidence>
<dbReference type="InterPro" id="IPR018391">
    <property type="entry name" value="PQQ_b-propeller_rpt"/>
</dbReference>
<dbReference type="EMBL" id="CP036276">
    <property type="protein sequence ID" value="QDU45296.1"/>
    <property type="molecule type" value="Genomic_DNA"/>
</dbReference>
<dbReference type="InterPro" id="IPR015943">
    <property type="entry name" value="WD40/YVTN_repeat-like_dom_sf"/>
</dbReference>
<dbReference type="EC" id="1.1.9.1" evidence="3"/>
<name>A0A517ZS25_9PLAN</name>
<feature type="domain" description="Pyrrolo-quinoline quinone repeat" evidence="2">
    <location>
        <begin position="52"/>
        <end position="150"/>
    </location>
</feature>